<proteinExistence type="inferred from homology"/>
<keyword evidence="14" id="KW-0687">Ribonucleoprotein</keyword>
<reference evidence="22" key="1">
    <citation type="submission" date="2022-11" db="UniProtKB">
        <authorList>
            <consortium name="WormBaseParasite"/>
        </authorList>
    </citation>
    <scope>IDENTIFICATION</scope>
</reference>
<dbReference type="FunFam" id="1.10.510.10:FF:000624">
    <property type="entry name" value="Mitogen-activated protein kinase"/>
    <property type="match status" value="1"/>
</dbReference>
<feature type="repeat" description="WD" evidence="17">
    <location>
        <begin position="454"/>
        <end position="496"/>
    </location>
</feature>
<dbReference type="Gene3D" id="1.10.510.10">
    <property type="entry name" value="Transferase(Phosphotransferase) domain 1"/>
    <property type="match status" value="1"/>
</dbReference>
<dbReference type="PROSITE" id="PS50082">
    <property type="entry name" value="WD_REPEATS_2"/>
    <property type="match status" value="4"/>
</dbReference>
<dbReference type="SUPFAM" id="SSF50978">
    <property type="entry name" value="WD40 repeat-like"/>
    <property type="match status" value="1"/>
</dbReference>
<comment type="catalytic activity">
    <reaction evidence="16">
        <text>L-seryl-[protein] + ATP = O-phospho-L-seryl-[protein] + ADP + H(+)</text>
        <dbReference type="Rhea" id="RHEA:17989"/>
        <dbReference type="Rhea" id="RHEA-COMP:9863"/>
        <dbReference type="Rhea" id="RHEA-COMP:11604"/>
        <dbReference type="ChEBI" id="CHEBI:15378"/>
        <dbReference type="ChEBI" id="CHEBI:29999"/>
        <dbReference type="ChEBI" id="CHEBI:30616"/>
        <dbReference type="ChEBI" id="CHEBI:83421"/>
        <dbReference type="ChEBI" id="CHEBI:456216"/>
        <dbReference type="EC" id="2.7.11.24"/>
    </reaction>
</comment>
<evidence type="ECO:0000256" key="4">
    <source>
        <dbReference type="ARBA" id="ARBA00008832"/>
    </source>
</evidence>
<dbReference type="PROSITE" id="PS50011">
    <property type="entry name" value="PROTEIN_KINASE_DOM"/>
    <property type="match status" value="1"/>
</dbReference>
<dbReference type="WBParaSite" id="scf7180000419554.g3946">
    <property type="protein sequence ID" value="scf7180000419554.g3946"/>
    <property type="gene ID" value="scf7180000419554.g3946"/>
</dbReference>
<evidence type="ECO:0000256" key="5">
    <source>
        <dbReference type="ARBA" id="ARBA00022527"/>
    </source>
</evidence>
<dbReference type="Pfam" id="PF04158">
    <property type="entry name" value="Sof1"/>
    <property type="match status" value="1"/>
</dbReference>
<feature type="region of interest" description="Disordered" evidence="19">
    <location>
        <begin position="387"/>
        <end position="406"/>
    </location>
</feature>
<name>A0A915NP31_9BILA</name>
<dbReference type="InterPro" id="IPR008351">
    <property type="entry name" value="MAPK_JNK"/>
</dbReference>
<protein>
    <recommendedName>
        <fullName evidence="18">Stress-activated protein kinase JNK</fullName>
        <ecNumber evidence="18">2.7.11.24</ecNumber>
    </recommendedName>
</protein>
<keyword evidence="21" id="KW-1185">Reference proteome</keyword>
<dbReference type="EC" id="2.7.11.24" evidence="18"/>
<dbReference type="SUPFAM" id="SSF56112">
    <property type="entry name" value="Protein kinase-like (PK-like)"/>
    <property type="match status" value="1"/>
</dbReference>
<dbReference type="GO" id="GO:0005776">
    <property type="term" value="C:autophagosome"/>
    <property type="evidence" value="ECO:0007669"/>
    <property type="project" value="UniProtKB-SubCell"/>
</dbReference>
<dbReference type="PANTHER" id="PTHR22851">
    <property type="entry name" value="U3 SMALL NUCLEOLAR RNA U3 SNORNA ASSOCIATED PROTEIN"/>
    <property type="match status" value="1"/>
</dbReference>
<evidence type="ECO:0000256" key="12">
    <source>
        <dbReference type="ARBA" id="ARBA00022840"/>
    </source>
</evidence>
<keyword evidence="9" id="KW-0677">Repeat</keyword>
<feature type="repeat" description="WD" evidence="17">
    <location>
        <begin position="692"/>
        <end position="726"/>
    </location>
</feature>
<keyword evidence="18" id="KW-0460">Magnesium</keyword>
<evidence type="ECO:0000256" key="6">
    <source>
        <dbReference type="ARBA" id="ARBA00022553"/>
    </source>
</evidence>
<dbReference type="SMART" id="SM00220">
    <property type="entry name" value="S_TKc"/>
    <property type="match status" value="1"/>
</dbReference>
<evidence type="ECO:0000256" key="17">
    <source>
        <dbReference type="PROSITE-ProRule" id="PRU00221"/>
    </source>
</evidence>
<dbReference type="GO" id="GO:0005524">
    <property type="term" value="F:ATP binding"/>
    <property type="evidence" value="ECO:0007669"/>
    <property type="project" value="UniProtKB-UniRule"/>
</dbReference>
<feature type="repeat" description="WD" evidence="17">
    <location>
        <begin position="642"/>
        <end position="673"/>
    </location>
</feature>
<dbReference type="PRINTS" id="PR01772">
    <property type="entry name" value="JNKMAPKINASE"/>
</dbReference>
<evidence type="ECO:0000256" key="7">
    <source>
        <dbReference type="ARBA" id="ARBA00022574"/>
    </source>
</evidence>
<dbReference type="InterPro" id="IPR000719">
    <property type="entry name" value="Prot_kinase_dom"/>
</dbReference>
<keyword evidence="12 18" id="KW-0067">ATP-binding</keyword>
<dbReference type="SMART" id="SM00320">
    <property type="entry name" value="WD40"/>
    <property type="match status" value="5"/>
</dbReference>
<dbReference type="GO" id="GO:0004707">
    <property type="term" value="F:MAP kinase activity"/>
    <property type="evidence" value="ECO:0007669"/>
    <property type="project" value="UniProtKB-UniRule"/>
</dbReference>
<comment type="cofactor">
    <cofactor evidence="18">
        <name>Mg(2+)</name>
        <dbReference type="ChEBI" id="CHEBI:18420"/>
    </cofactor>
</comment>
<dbReference type="GO" id="GO:0106310">
    <property type="term" value="F:protein serine kinase activity"/>
    <property type="evidence" value="ECO:0007669"/>
    <property type="project" value="UniProtKB-UniRule"/>
</dbReference>
<dbReference type="InterPro" id="IPR051733">
    <property type="entry name" value="WD_repeat_DCAF13/WDSOF1"/>
</dbReference>
<dbReference type="AlphaFoldDB" id="A0A915NP31"/>
<comment type="function">
    <text evidence="18">Responds to activation by environmental stress and pro-inflammatory cytokines by phosphorylating a number of transcription factors, and thus regulates transcriptional activity.</text>
</comment>
<evidence type="ECO:0000256" key="14">
    <source>
        <dbReference type="ARBA" id="ARBA00023274"/>
    </source>
</evidence>
<dbReference type="FunFam" id="3.30.200.20:FF:000210">
    <property type="entry name" value="Mitogen-activated protein kinase"/>
    <property type="match status" value="1"/>
</dbReference>
<dbReference type="Gene3D" id="3.30.200.20">
    <property type="entry name" value="Phosphorylase Kinase, domain 1"/>
    <property type="match status" value="1"/>
</dbReference>
<evidence type="ECO:0000256" key="18">
    <source>
        <dbReference type="RuleBase" id="RU368052"/>
    </source>
</evidence>
<comment type="similarity">
    <text evidence="3">Belongs to the WD repeat DCAF13/WDSOF1 family.</text>
</comment>
<dbReference type="GO" id="GO:0032040">
    <property type="term" value="C:small-subunit processome"/>
    <property type="evidence" value="ECO:0007669"/>
    <property type="project" value="TreeGrafter"/>
</dbReference>
<dbReference type="InterPro" id="IPR001680">
    <property type="entry name" value="WD40_rpt"/>
</dbReference>
<evidence type="ECO:0000256" key="15">
    <source>
        <dbReference type="ARBA" id="ARBA00047592"/>
    </source>
</evidence>
<dbReference type="PANTHER" id="PTHR22851:SF0">
    <property type="entry name" value="DDB1- AND CUL4-ASSOCIATED FACTOR 13"/>
    <property type="match status" value="1"/>
</dbReference>
<evidence type="ECO:0000256" key="9">
    <source>
        <dbReference type="ARBA" id="ARBA00022737"/>
    </source>
</evidence>
<evidence type="ECO:0000256" key="16">
    <source>
        <dbReference type="ARBA" id="ARBA00048312"/>
    </source>
</evidence>
<comment type="subcellular location">
    <subcellularLocation>
        <location evidence="1">Cytoplasmic vesicle</location>
        <location evidence="1">Autophagosome</location>
    </subcellularLocation>
    <subcellularLocation>
        <location evidence="2">Nucleus</location>
        <location evidence="2">Nucleolus</location>
    </subcellularLocation>
</comment>
<evidence type="ECO:0000256" key="3">
    <source>
        <dbReference type="ARBA" id="ARBA00005649"/>
    </source>
</evidence>
<keyword evidence="8 18" id="KW-0808">Transferase</keyword>
<dbReference type="InterPro" id="IPR008271">
    <property type="entry name" value="Ser/Thr_kinase_AS"/>
</dbReference>
<evidence type="ECO:0000256" key="13">
    <source>
        <dbReference type="ARBA" id="ARBA00023242"/>
    </source>
</evidence>
<organism evidence="21 22">
    <name type="scientific">Meloidogyne floridensis</name>
    <dbReference type="NCBI Taxonomy" id="298350"/>
    <lineage>
        <taxon>Eukaryota</taxon>
        <taxon>Metazoa</taxon>
        <taxon>Ecdysozoa</taxon>
        <taxon>Nematoda</taxon>
        <taxon>Chromadorea</taxon>
        <taxon>Rhabditida</taxon>
        <taxon>Tylenchina</taxon>
        <taxon>Tylenchomorpha</taxon>
        <taxon>Tylenchoidea</taxon>
        <taxon>Meloidogynidae</taxon>
        <taxon>Meloidogyninae</taxon>
        <taxon>Meloidogyne</taxon>
    </lineage>
</organism>
<sequence>MDSQNIRENSGRPFLVNDTDGYHDVILNEKTIIRVLKRYTDFYLIGSGAQGVVMSALDLVTNERVAIKKLTRPFSNPTHAKRAYREFEIMNLMDHPNIIRLLNAFTPQNSLDEFDDLYLVMELMNASLCQVTAMDLDHERLSFLLYQMLCGVNYMHKASIVHRDLKPSNIVVNYQCRLKILDFGLARNVEDENILKTPYVVTRYYRAPEVILGVPYKENVDVWAIGCIFAELLTRKVFFPGTDYIDQWTKIVDGLGTPDSDFTKLLTPEVRNYIGKLPYVATRDWKEIFPDSIFPKNINDRLNAENARDLISRMLVLNPFQRITVSDALKFPYVSLWYDENEVDGPPPPPYIDPDHSPDLSLEQWRELLFKQIKDYENTHDIFGIQSNPVPNEMSEDENSNPDDYQRETKNDIFKASRSYIVNQDPFRHQVEYTRALNAAKLERVFAKPFLASFDGHNEAVNLLEKHPLRLSTVLSGARDGQVKVWHLVTKKCVQTVQAHNGPVNGISIDGQIGDNFVTVGQDSQLKIWALPLESSGVPFSEEPCHSIPLNYVPHSVSHIVNSSNFATCGNGISIWKLFRESPIRHYDLGPNTVNFLRCNPIEDSIIAGCSSDRSIFLLDSRQRTPLTKVVLKLRKKARIVHEGHTSAVMDVDYSPSGQEFVSASYDRSIRIFPAEQWRSREVYHTPRMQYVLSVLWSLDNKYVLSGSDDMNVRLWKANAAEKLGPLVPREKAALEYNQRLRETYQNHPEVRRIVKHRHVPKAIYSAAREHRIIHESRRRKDKNRRMNSKIAASEPQLPETVKT</sequence>
<comment type="catalytic activity">
    <reaction evidence="15">
        <text>L-threonyl-[protein] + ATP = O-phospho-L-threonyl-[protein] + ADP + H(+)</text>
        <dbReference type="Rhea" id="RHEA:46608"/>
        <dbReference type="Rhea" id="RHEA-COMP:11060"/>
        <dbReference type="Rhea" id="RHEA-COMP:11605"/>
        <dbReference type="ChEBI" id="CHEBI:15378"/>
        <dbReference type="ChEBI" id="CHEBI:30013"/>
        <dbReference type="ChEBI" id="CHEBI:30616"/>
        <dbReference type="ChEBI" id="CHEBI:61977"/>
        <dbReference type="ChEBI" id="CHEBI:456216"/>
        <dbReference type="EC" id="2.7.11.24"/>
    </reaction>
</comment>
<dbReference type="PROSITE" id="PS00108">
    <property type="entry name" value="PROTEIN_KINASE_ST"/>
    <property type="match status" value="1"/>
</dbReference>
<evidence type="ECO:0000256" key="10">
    <source>
        <dbReference type="ARBA" id="ARBA00022741"/>
    </source>
</evidence>
<keyword evidence="7 17" id="KW-0853">WD repeat</keyword>
<keyword evidence="10 18" id="KW-0547">Nucleotide-binding</keyword>
<evidence type="ECO:0000313" key="22">
    <source>
        <dbReference type="WBParaSite" id="scf7180000419554.g3946"/>
    </source>
</evidence>
<dbReference type="InterPro" id="IPR011009">
    <property type="entry name" value="Kinase-like_dom_sf"/>
</dbReference>
<keyword evidence="13" id="KW-0539">Nucleus</keyword>
<evidence type="ECO:0000256" key="11">
    <source>
        <dbReference type="ARBA" id="ARBA00022777"/>
    </source>
</evidence>
<dbReference type="InterPro" id="IPR007287">
    <property type="entry name" value="Sof1"/>
</dbReference>
<evidence type="ECO:0000313" key="21">
    <source>
        <dbReference type="Proteomes" id="UP000887560"/>
    </source>
</evidence>
<dbReference type="InterPro" id="IPR036322">
    <property type="entry name" value="WD40_repeat_dom_sf"/>
</dbReference>
<evidence type="ECO:0000256" key="1">
    <source>
        <dbReference type="ARBA" id="ARBA00004419"/>
    </source>
</evidence>
<feature type="repeat" description="WD" evidence="17">
    <location>
        <begin position="497"/>
        <end position="529"/>
    </location>
</feature>
<keyword evidence="6 18" id="KW-0597">Phosphoprotein</keyword>
<accession>A0A915NP31</accession>
<evidence type="ECO:0000256" key="19">
    <source>
        <dbReference type="SAM" id="MobiDB-lite"/>
    </source>
</evidence>
<dbReference type="Proteomes" id="UP000887560">
    <property type="component" value="Unplaced"/>
</dbReference>
<dbReference type="InterPro" id="IPR015943">
    <property type="entry name" value="WD40/YVTN_repeat-like_dom_sf"/>
</dbReference>
<comment type="similarity">
    <text evidence="4 18">Belongs to the protein kinase superfamily. CMGC Ser/Thr protein kinase family. MAP kinase subfamily.</text>
</comment>
<evidence type="ECO:0000256" key="2">
    <source>
        <dbReference type="ARBA" id="ARBA00004604"/>
    </source>
</evidence>
<dbReference type="GO" id="GO:0000462">
    <property type="term" value="P:maturation of SSU-rRNA from tricistronic rRNA transcript (SSU-rRNA, 5.8S rRNA, LSU-rRNA)"/>
    <property type="evidence" value="ECO:0007669"/>
    <property type="project" value="TreeGrafter"/>
</dbReference>
<keyword evidence="5 18" id="KW-0723">Serine/threonine-protein kinase</keyword>
<feature type="region of interest" description="Disordered" evidence="19">
    <location>
        <begin position="773"/>
        <end position="804"/>
    </location>
</feature>
<dbReference type="Pfam" id="PF00069">
    <property type="entry name" value="Pkinase"/>
    <property type="match status" value="1"/>
</dbReference>
<evidence type="ECO:0000256" key="8">
    <source>
        <dbReference type="ARBA" id="ARBA00022679"/>
    </source>
</evidence>
<dbReference type="PROSITE" id="PS50294">
    <property type="entry name" value="WD_REPEATS_REGION"/>
    <property type="match status" value="2"/>
</dbReference>
<evidence type="ECO:0000259" key="20">
    <source>
        <dbReference type="PROSITE" id="PS50011"/>
    </source>
</evidence>
<dbReference type="PROSITE" id="PS01351">
    <property type="entry name" value="MAPK"/>
    <property type="match status" value="1"/>
</dbReference>
<dbReference type="InterPro" id="IPR003527">
    <property type="entry name" value="MAP_kinase_CS"/>
</dbReference>
<keyword evidence="11 18" id="KW-0418">Kinase</keyword>
<feature type="domain" description="Protein kinase" evidence="20">
    <location>
        <begin position="39"/>
        <end position="334"/>
    </location>
</feature>
<dbReference type="Gene3D" id="2.130.10.10">
    <property type="entry name" value="YVTN repeat-like/Quinoprotein amine dehydrogenase"/>
    <property type="match status" value="2"/>
</dbReference>
<feature type="compositionally biased region" description="Basic residues" evidence="19">
    <location>
        <begin position="777"/>
        <end position="788"/>
    </location>
</feature>
<dbReference type="Pfam" id="PF00400">
    <property type="entry name" value="WD40"/>
    <property type="match status" value="4"/>
</dbReference>